<reference evidence="14" key="1">
    <citation type="submission" date="2021-01" db="EMBL/GenBank/DDBJ databases">
        <title>KCTC 19127 draft genome.</title>
        <authorList>
            <person name="An D."/>
        </authorList>
    </citation>
    <scope>NUCLEOTIDE SEQUENCE</scope>
    <source>
        <strain evidence="14">KCTC 19127</strain>
    </source>
</reference>
<dbReference type="PROSITE" id="PS00893">
    <property type="entry name" value="NUDIX_BOX"/>
    <property type="match status" value="1"/>
</dbReference>
<dbReference type="CDD" id="cd03425">
    <property type="entry name" value="NUDIX_MutT_NudA_like"/>
    <property type="match status" value="1"/>
</dbReference>
<dbReference type="GO" id="GO:0035539">
    <property type="term" value="F:8-oxo-7,8-dihydrodeoxyguanosine triphosphate pyrophosphatase activity"/>
    <property type="evidence" value="ECO:0007669"/>
    <property type="project" value="UniProtKB-EC"/>
</dbReference>
<evidence type="ECO:0000256" key="3">
    <source>
        <dbReference type="ARBA" id="ARBA00022457"/>
    </source>
</evidence>
<keyword evidence="7 12" id="KW-0378">Hydrolase</keyword>
<evidence type="ECO:0000256" key="2">
    <source>
        <dbReference type="ARBA" id="ARBA00005582"/>
    </source>
</evidence>
<keyword evidence="5" id="KW-0479">Metal-binding</keyword>
<dbReference type="InterPro" id="IPR000086">
    <property type="entry name" value="NUDIX_hydrolase_dom"/>
</dbReference>
<evidence type="ECO:0000256" key="9">
    <source>
        <dbReference type="ARBA" id="ARBA00023204"/>
    </source>
</evidence>
<evidence type="ECO:0000256" key="6">
    <source>
        <dbReference type="ARBA" id="ARBA00022763"/>
    </source>
</evidence>
<keyword evidence="15" id="KW-1185">Reference proteome</keyword>
<dbReference type="InterPro" id="IPR020476">
    <property type="entry name" value="Nudix_hydrolase"/>
</dbReference>
<keyword evidence="3" id="KW-0515">Mutator protein</keyword>
<evidence type="ECO:0000256" key="8">
    <source>
        <dbReference type="ARBA" id="ARBA00022842"/>
    </source>
</evidence>
<comment type="similarity">
    <text evidence="2 12">Belongs to the Nudix hydrolase family.</text>
</comment>
<comment type="cofactor">
    <cofactor evidence="1">
        <name>Mg(2+)</name>
        <dbReference type="ChEBI" id="CHEBI:18420"/>
    </cofactor>
</comment>
<evidence type="ECO:0000313" key="15">
    <source>
        <dbReference type="Proteomes" id="UP000663801"/>
    </source>
</evidence>
<dbReference type="GO" id="GO:0044715">
    <property type="term" value="F:8-oxo-dGDP phosphatase activity"/>
    <property type="evidence" value="ECO:0007669"/>
    <property type="project" value="TreeGrafter"/>
</dbReference>
<proteinExistence type="inferred from homology"/>
<evidence type="ECO:0000256" key="11">
    <source>
        <dbReference type="ARBA" id="ARBA00038905"/>
    </source>
</evidence>
<dbReference type="GO" id="GO:0006281">
    <property type="term" value="P:DNA repair"/>
    <property type="evidence" value="ECO:0007669"/>
    <property type="project" value="UniProtKB-KW"/>
</dbReference>
<evidence type="ECO:0000256" key="4">
    <source>
        <dbReference type="ARBA" id="ARBA00022705"/>
    </source>
</evidence>
<dbReference type="GO" id="GO:0046872">
    <property type="term" value="F:metal ion binding"/>
    <property type="evidence" value="ECO:0007669"/>
    <property type="project" value="UniProtKB-KW"/>
</dbReference>
<dbReference type="PANTHER" id="PTHR47707">
    <property type="entry name" value="8-OXO-DGTP DIPHOSPHATASE"/>
    <property type="match status" value="1"/>
</dbReference>
<gene>
    <name evidence="14" type="ORF">JL107_10775</name>
</gene>
<comment type="catalytic activity">
    <reaction evidence="10">
        <text>8-oxo-dGTP + H2O = 8-oxo-dGMP + diphosphate + H(+)</text>
        <dbReference type="Rhea" id="RHEA:31575"/>
        <dbReference type="ChEBI" id="CHEBI:15377"/>
        <dbReference type="ChEBI" id="CHEBI:15378"/>
        <dbReference type="ChEBI" id="CHEBI:33019"/>
        <dbReference type="ChEBI" id="CHEBI:63224"/>
        <dbReference type="ChEBI" id="CHEBI:77896"/>
        <dbReference type="EC" id="3.6.1.55"/>
    </reaction>
</comment>
<evidence type="ECO:0000256" key="5">
    <source>
        <dbReference type="ARBA" id="ARBA00022723"/>
    </source>
</evidence>
<evidence type="ECO:0000259" key="13">
    <source>
        <dbReference type="PROSITE" id="PS51462"/>
    </source>
</evidence>
<comment type="caution">
    <text evidence="14">The sequence shown here is derived from an EMBL/GenBank/DDBJ whole genome shotgun (WGS) entry which is preliminary data.</text>
</comment>
<evidence type="ECO:0000313" key="14">
    <source>
        <dbReference type="EMBL" id="MBM9476930.1"/>
    </source>
</evidence>
<protein>
    <recommendedName>
        <fullName evidence="11">8-oxo-dGTP diphosphatase</fullName>
        <ecNumber evidence="11">3.6.1.55</ecNumber>
    </recommendedName>
</protein>
<keyword evidence="6" id="KW-0227">DNA damage</keyword>
<dbReference type="InterPro" id="IPR047127">
    <property type="entry name" value="MutT-like"/>
</dbReference>
<dbReference type="EC" id="3.6.1.55" evidence="11"/>
<evidence type="ECO:0000256" key="12">
    <source>
        <dbReference type="RuleBase" id="RU003476"/>
    </source>
</evidence>
<dbReference type="GO" id="GO:0008413">
    <property type="term" value="F:8-oxo-7,8-dihydroguanosine triphosphate pyrophosphatase activity"/>
    <property type="evidence" value="ECO:0007669"/>
    <property type="project" value="TreeGrafter"/>
</dbReference>
<dbReference type="InterPro" id="IPR015797">
    <property type="entry name" value="NUDIX_hydrolase-like_dom_sf"/>
</dbReference>
<accession>A0A938YFW8</accession>
<keyword evidence="8" id="KW-0460">Magnesium</keyword>
<dbReference type="GO" id="GO:0044716">
    <property type="term" value="F:8-oxo-GDP phosphatase activity"/>
    <property type="evidence" value="ECO:0007669"/>
    <property type="project" value="TreeGrafter"/>
</dbReference>
<organism evidence="14 15">
    <name type="scientific">Nakamurella flavida</name>
    <dbReference type="NCBI Taxonomy" id="363630"/>
    <lineage>
        <taxon>Bacteria</taxon>
        <taxon>Bacillati</taxon>
        <taxon>Actinomycetota</taxon>
        <taxon>Actinomycetes</taxon>
        <taxon>Nakamurellales</taxon>
        <taxon>Nakamurellaceae</taxon>
        <taxon>Nakamurella</taxon>
    </lineage>
</organism>
<dbReference type="Proteomes" id="UP000663801">
    <property type="component" value="Unassembled WGS sequence"/>
</dbReference>
<name>A0A938YFW8_9ACTN</name>
<keyword evidence="9" id="KW-0234">DNA repair</keyword>
<dbReference type="InterPro" id="IPR020084">
    <property type="entry name" value="NUDIX_hydrolase_CS"/>
</dbReference>
<dbReference type="SUPFAM" id="SSF55811">
    <property type="entry name" value="Nudix"/>
    <property type="match status" value="1"/>
</dbReference>
<dbReference type="PRINTS" id="PR00502">
    <property type="entry name" value="NUDIXFAMILY"/>
</dbReference>
<dbReference type="PROSITE" id="PS51462">
    <property type="entry name" value="NUDIX"/>
    <property type="match status" value="1"/>
</dbReference>
<dbReference type="PANTHER" id="PTHR47707:SF1">
    <property type="entry name" value="NUDIX HYDROLASE FAMILY PROTEIN"/>
    <property type="match status" value="1"/>
</dbReference>
<sequence>MPARRIRAGAGVLLGIATLLAREPLVVVAGVVVDADRVLAARRAAPSAHAGGWEFPGGKVEPGEEEDAALVRELREELGITVRVGERVGPDVDLGGSAVLRCRVATVRSGTPTPQAGDHDRIRWLKGEELTEVDWLPADLAVLPDVRALLAATATAAENRAERAHDDRPDNAG</sequence>
<keyword evidence="4" id="KW-0235">DNA replication</keyword>
<evidence type="ECO:0000256" key="1">
    <source>
        <dbReference type="ARBA" id="ARBA00001946"/>
    </source>
</evidence>
<dbReference type="Gene3D" id="3.90.79.10">
    <property type="entry name" value="Nucleoside Triphosphate Pyrophosphohydrolase"/>
    <property type="match status" value="1"/>
</dbReference>
<dbReference type="EMBL" id="JAERWL010000009">
    <property type="protein sequence ID" value="MBM9476930.1"/>
    <property type="molecule type" value="Genomic_DNA"/>
</dbReference>
<evidence type="ECO:0000256" key="10">
    <source>
        <dbReference type="ARBA" id="ARBA00035861"/>
    </source>
</evidence>
<dbReference type="GO" id="GO:0006260">
    <property type="term" value="P:DNA replication"/>
    <property type="evidence" value="ECO:0007669"/>
    <property type="project" value="UniProtKB-KW"/>
</dbReference>
<dbReference type="Pfam" id="PF00293">
    <property type="entry name" value="NUDIX"/>
    <property type="match status" value="1"/>
</dbReference>
<dbReference type="AlphaFoldDB" id="A0A938YFW8"/>
<evidence type="ECO:0000256" key="7">
    <source>
        <dbReference type="ARBA" id="ARBA00022801"/>
    </source>
</evidence>
<feature type="domain" description="Nudix hydrolase" evidence="13">
    <location>
        <begin position="23"/>
        <end position="148"/>
    </location>
</feature>